<gene>
    <name evidence="1" type="ORF">KAM621c_26870</name>
</gene>
<reference evidence="1" key="1">
    <citation type="submission" date="2022-07" db="EMBL/GenBank/DDBJ databases">
        <title>Complete genome sequence of carbapenem-resistant Citrobacter spp. in Japan.</title>
        <authorList>
            <person name="Maehana S."/>
            <person name="Suzuki M."/>
            <person name="Kitasato H."/>
        </authorList>
    </citation>
    <scope>NUCLEOTIDE SEQUENCE</scope>
    <source>
        <strain evidence="1">KAM621</strain>
    </source>
</reference>
<sequence>MRISRIFVVKLQLPNTTGRDEPLVMITYKYSQFENGQKRFVEEDYMLVW</sequence>
<evidence type="ECO:0000313" key="2">
    <source>
        <dbReference type="Proteomes" id="UP001058317"/>
    </source>
</evidence>
<dbReference type="EMBL" id="AP026382">
    <property type="protein sequence ID" value="BDN97582.1"/>
    <property type="molecule type" value="Genomic_DNA"/>
</dbReference>
<accession>A0AAD1P3P2</accession>
<name>A0AAD1P3P2_CITBR</name>
<protein>
    <submittedName>
        <fullName evidence="1">Uncharacterized protein</fullName>
    </submittedName>
</protein>
<evidence type="ECO:0000313" key="1">
    <source>
        <dbReference type="EMBL" id="BDN97582.1"/>
    </source>
</evidence>
<proteinExistence type="predicted"/>
<organism evidence="1 2">
    <name type="scientific">Citrobacter braakii</name>
    <dbReference type="NCBI Taxonomy" id="57706"/>
    <lineage>
        <taxon>Bacteria</taxon>
        <taxon>Pseudomonadati</taxon>
        <taxon>Pseudomonadota</taxon>
        <taxon>Gammaproteobacteria</taxon>
        <taxon>Enterobacterales</taxon>
        <taxon>Enterobacteriaceae</taxon>
        <taxon>Citrobacter</taxon>
        <taxon>Citrobacter freundii complex</taxon>
    </lineage>
</organism>
<dbReference type="AlphaFoldDB" id="A0AAD1P3P2"/>
<dbReference type="Proteomes" id="UP001058317">
    <property type="component" value="Chromosome"/>
</dbReference>